<name>A0A7J7NVK2_9MAGN</name>
<dbReference type="Proteomes" id="UP000541444">
    <property type="component" value="Unassembled WGS sequence"/>
</dbReference>
<protein>
    <submittedName>
        <fullName evidence="1">Uncharacterized protein</fullName>
    </submittedName>
</protein>
<gene>
    <name evidence="1" type="ORF">GIB67_011250</name>
</gene>
<organism evidence="1 2">
    <name type="scientific">Kingdonia uniflora</name>
    <dbReference type="NCBI Taxonomy" id="39325"/>
    <lineage>
        <taxon>Eukaryota</taxon>
        <taxon>Viridiplantae</taxon>
        <taxon>Streptophyta</taxon>
        <taxon>Embryophyta</taxon>
        <taxon>Tracheophyta</taxon>
        <taxon>Spermatophyta</taxon>
        <taxon>Magnoliopsida</taxon>
        <taxon>Ranunculales</taxon>
        <taxon>Circaeasteraceae</taxon>
        <taxon>Kingdonia</taxon>
    </lineage>
</organism>
<proteinExistence type="predicted"/>
<keyword evidence="2" id="KW-1185">Reference proteome</keyword>
<reference evidence="1 2" key="1">
    <citation type="journal article" date="2020" name="IScience">
        <title>Genome Sequencing of the Endangered Kingdonia uniflora (Circaeasteraceae, Ranunculales) Reveals Potential Mechanisms of Evolutionary Specialization.</title>
        <authorList>
            <person name="Sun Y."/>
            <person name="Deng T."/>
            <person name="Zhang A."/>
            <person name="Moore M.J."/>
            <person name="Landis J.B."/>
            <person name="Lin N."/>
            <person name="Zhang H."/>
            <person name="Zhang X."/>
            <person name="Huang J."/>
            <person name="Zhang X."/>
            <person name="Sun H."/>
            <person name="Wang H."/>
        </authorList>
    </citation>
    <scope>NUCLEOTIDE SEQUENCE [LARGE SCALE GENOMIC DNA]</scope>
    <source>
        <strain evidence="1">TB1705</strain>
        <tissue evidence="1">Leaf</tissue>
    </source>
</reference>
<dbReference type="EMBL" id="JACGCM010000513">
    <property type="protein sequence ID" value="KAF6171189.1"/>
    <property type="molecule type" value="Genomic_DNA"/>
</dbReference>
<sequence>KTRTGSVRTAEGGFKVRLIRQIASSLDKTAELLDLTTTAVSEHGVNTNSRISGE</sequence>
<evidence type="ECO:0000313" key="1">
    <source>
        <dbReference type="EMBL" id="KAF6171189.1"/>
    </source>
</evidence>
<feature type="non-terminal residue" evidence="1">
    <location>
        <position position="1"/>
    </location>
</feature>
<accession>A0A7J7NVK2</accession>
<comment type="caution">
    <text evidence="1">The sequence shown here is derived from an EMBL/GenBank/DDBJ whole genome shotgun (WGS) entry which is preliminary data.</text>
</comment>
<evidence type="ECO:0000313" key="2">
    <source>
        <dbReference type="Proteomes" id="UP000541444"/>
    </source>
</evidence>
<dbReference type="AlphaFoldDB" id="A0A7J7NVK2"/>